<dbReference type="Proteomes" id="UP000028549">
    <property type="component" value="Unassembled WGS sequence"/>
</dbReference>
<accession>A0A084H231</accession>
<feature type="domain" description="Methyltransferase type 11" evidence="1">
    <location>
        <begin position="52"/>
        <end position="138"/>
    </location>
</feature>
<dbReference type="OrthoDB" id="9795864at2"/>
<evidence type="ECO:0000259" key="1">
    <source>
        <dbReference type="Pfam" id="PF08241"/>
    </source>
</evidence>
<dbReference type="CDD" id="cd02440">
    <property type="entry name" value="AdoMet_MTases"/>
    <property type="match status" value="1"/>
</dbReference>
<keyword evidence="3" id="KW-1185">Reference proteome</keyword>
<gene>
    <name evidence="2" type="ORF">GS18_0201275</name>
</gene>
<keyword evidence="2" id="KW-0808">Transferase</keyword>
<comment type="caution">
    <text evidence="2">The sequence shown here is derived from an EMBL/GenBank/DDBJ whole genome shotgun (WGS) entry which is preliminary data.</text>
</comment>
<dbReference type="Gene3D" id="3.40.50.150">
    <property type="entry name" value="Vaccinia Virus protein VP39"/>
    <property type="match status" value="1"/>
</dbReference>
<sequence>MKFEEYMKEVERPFTGWDFSSITETGRMQSGLLSWSYGSMAHALISDSASMLDMGTGGGEFLSKLQPFPASVTATEGYEPNVSVAKNKLEPLGVTVVPVDNDAELPFPDGTFDLILNQHESFDPEEVSRILKEGGLFLTQQVGGLDCLRINEALGVKPNEEYLQWNLSNALHGLEEAGFTILFAKEEHPSQRFYDIGALMYYLKAIPWQVPDFAPDLFKERLLMIHNEIAEKGYFEVKQHRFVVKAGK</sequence>
<dbReference type="Pfam" id="PF08241">
    <property type="entry name" value="Methyltransf_11"/>
    <property type="match status" value="1"/>
</dbReference>
<keyword evidence="2" id="KW-0489">Methyltransferase</keyword>
<protein>
    <submittedName>
        <fullName evidence="2">SAM-dependent methyltransferase</fullName>
    </submittedName>
</protein>
<dbReference type="SUPFAM" id="SSF53335">
    <property type="entry name" value="S-adenosyl-L-methionine-dependent methyltransferases"/>
    <property type="match status" value="1"/>
</dbReference>
<dbReference type="PANTHER" id="PTHR43460">
    <property type="entry name" value="METHYLTRANSFERASE"/>
    <property type="match status" value="1"/>
</dbReference>
<dbReference type="InterPro" id="IPR029063">
    <property type="entry name" value="SAM-dependent_MTases_sf"/>
</dbReference>
<reference evidence="2 3" key="1">
    <citation type="journal article" date="2005" name="Int. J. Syst. Evol. Microbiol.">
        <title>Bacillus cibi sp. nov., isolated from jeotgal, a traditional Korean fermented seafood.</title>
        <authorList>
            <person name="Yoon J.H."/>
            <person name="Lee C.H."/>
            <person name="Oh T.K."/>
        </authorList>
    </citation>
    <scope>NUCLEOTIDE SEQUENCE [LARGE SCALE GENOMIC DNA]</scope>
    <source>
        <strain evidence="2 3">DSM 16189</strain>
    </source>
</reference>
<dbReference type="GO" id="GO:0032259">
    <property type="term" value="P:methylation"/>
    <property type="evidence" value="ECO:0007669"/>
    <property type="project" value="UniProtKB-KW"/>
</dbReference>
<dbReference type="GO" id="GO:0008757">
    <property type="term" value="F:S-adenosylmethionine-dependent methyltransferase activity"/>
    <property type="evidence" value="ECO:0007669"/>
    <property type="project" value="InterPro"/>
</dbReference>
<dbReference type="InterPro" id="IPR052939">
    <property type="entry name" value="23S_rRNA_MeTrnsfrase_RlmA"/>
</dbReference>
<dbReference type="AlphaFoldDB" id="A0A084H231"/>
<evidence type="ECO:0000313" key="3">
    <source>
        <dbReference type="Proteomes" id="UP000028549"/>
    </source>
</evidence>
<evidence type="ECO:0000313" key="2">
    <source>
        <dbReference type="EMBL" id="KEZ53643.1"/>
    </source>
</evidence>
<dbReference type="STRING" id="246786.GS18_0201275"/>
<organism evidence="2 3">
    <name type="scientific">Metabacillus indicus</name>
    <name type="common">Bacillus indicus</name>
    <dbReference type="NCBI Taxonomy" id="246786"/>
    <lineage>
        <taxon>Bacteria</taxon>
        <taxon>Bacillati</taxon>
        <taxon>Bacillota</taxon>
        <taxon>Bacilli</taxon>
        <taxon>Bacillales</taxon>
        <taxon>Bacillaceae</taxon>
        <taxon>Metabacillus</taxon>
    </lineage>
</organism>
<proteinExistence type="predicted"/>
<dbReference type="InterPro" id="IPR013216">
    <property type="entry name" value="Methyltransf_11"/>
</dbReference>
<dbReference type="RefSeq" id="WP_029565245.1">
    <property type="nucleotide sequence ID" value="NZ_JNVC02000001.1"/>
</dbReference>
<name>A0A084H231_METID</name>
<dbReference type="PANTHER" id="PTHR43460:SF1">
    <property type="entry name" value="METHYLTRANSFERASE TYPE 11 DOMAIN-CONTAINING PROTEIN"/>
    <property type="match status" value="1"/>
</dbReference>
<dbReference type="EMBL" id="JNVC02000001">
    <property type="protein sequence ID" value="KEZ53643.1"/>
    <property type="molecule type" value="Genomic_DNA"/>
</dbReference>